<organism evidence="1 2">
    <name type="scientific">Symbiopectobacterium purcellii</name>
    <dbReference type="NCBI Taxonomy" id="2871826"/>
    <lineage>
        <taxon>Bacteria</taxon>
        <taxon>Pseudomonadati</taxon>
        <taxon>Pseudomonadota</taxon>
        <taxon>Gammaproteobacteria</taxon>
        <taxon>Enterobacterales</taxon>
        <taxon>Enterobacteriaceae</taxon>
    </lineage>
</organism>
<accession>A0ABX9AGI7</accession>
<reference evidence="1 2" key="1">
    <citation type="submission" date="2021-08" db="EMBL/GenBank/DDBJ databases">
        <title>Culture and genomic analysis of Symbiopectobacterium purcellii sp. nov. gen. nov., isolated from the leafhopper Empoasca decipiens.</title>
        <authorList>
            <person name="Nadal-Jimenez P."/>
            <person name="Siozios S."/>
            <person name="Halliday N."/>
            <person name="Camara M."/>
            <person name="Hurst G.D.D."/>
        </authorList>
    </citation>
    <scope>NUCLEOTIDE SEQUENCE [LARGE SCALE GENOMIC DNA]</scope>
    <source>
        <strain evidence="1 2">SyEd1</strain>
    </source>
</reference>
<gene>
    <name evidence="1" type="ORF">K6K13_12495</name>
</gene>
<evidence type="ECO:0000313" key="2">
    <source>
        <dbReference type="Proteomes" id="UP000825886"/>
    </source>
</evidence>
<protein>
    <submittedName>
        <fullName evidence="1">Uncharacterized protein</fullName>
    </submittedName>
</protein>
<name>A0ABX9AGI7_9ENTR</name>
<evidence type="ECO:0000313" key="1">
    <source>
        <dbReference type="EMBL" id="QZN94197.1"/>
    </source>
</evidence>
<proteinExistence type="predicted"/>
<keyword evidence="2" id="KW-1185">Reference proteome</keyword>
<dbReference type="EMBL" id="CP081864">
    <property type="protein sequence ID" value="QZN94197.1"/>
    <property type="molecule type" value="Genomic_DNA"/>
</dbReference>
<dbReference type="RefSeq" id="WP_222157325.1">
    <property type="nucleotide sequence ID" value="NZ_CP081864.1"/>
</dbReference>
<sequence>MTTASQQDTDDSLAKKHPSELYLHAKQLFETGHKDEAVTWFYVGQLRWRYHLLAHPELPPDGEPAAMDALNATLGQAINEWAGGSPKDWRAAISKALAWDAAHPNPTTPKAQYADQWQQVRAGLMQLDGYLRDNENQIRTERQAHGLENR</sequence>
<dbReference type="Proteomes" id="UP000825886">
    <property type="component" value="Chromosome"/>
</dbReference>